<organism evidence="2">
    <name type="scientific">Zea mays</name>
    <name type="common">Maize</name>
    <dbReference type="NCBI Taxonomy" id="4577"/>
    <lineage>
        <taxon>Eukaryota</taxon>
        <taxon>Viridiplantae</taxon>
        <taxon>Streptophyta</taxon>
        <taxon>Embryophyta</taxon>
        <taxon>Tracheophyta</taxon>
        <taxon>Spermatophyta</taxon>
        <taxon>Magnoliopsida</taxon>
        <taxon>Liliopsida</taxon>
        <taxon>Poales</taxon>
        <taxon>Poaceae</taxon>
        <taxon>PACMAD clade</taxon>
        <taxon>Panicoideae</taxon>
        <taxon>Andropogonodae</taxon>
        <taxon>Andropogoneae</taxon>
        <taxon>Tripsacinae</taxon>
        <taxon>Zea</taxon>
    </lineage>
</organism>
<proteinExistence type="predicted"/>
<accession>A0A1D6G5Y7</accession>
<sequence length="150" mass="16393">MLNLSTLLILLVVSPNRSGLIVPLKLWPIISFLAYDPFIDTVGGKRQWSATYSEQKFFNCGTRGAVSFISSSCSSHLNKFVMGADENGSTPISISPEPPIVTGGGDQSWALAPRAKKFSSRSIGFLNNTQMPAWRTRSAYHRGRTAGARR</sequence>
<dbReference type="EMBL" id="CM000784">
    <property type="protein sequence ID" value="AQK98649.1"/>
    <property type="molecule type" value="Genomic_DNA"/>
</dbReference>
<evidence type="ECO:0000313" key="2">
    <source>
        <dbReference type="EMBL" id="AQK98656.1"/>
    </source>
</evidence>
<protein>
    <submittedName>
        <fullName evidence="2">Transcription factor TFIIE alpha subunit</fullName>
    </submittedName>
</protein>
<dbReference type="EMBL" id="CM000784">
    <property type="protein sequence ID" value="AQK98656.1"/>
    <property type="molecule type" value="Genomic_DNA"/>
</dbReference>
<name>A0A1D6G5Y7_MAIZE</name>
<reference evidence="2" key="1">
    <citation type="submission" date="2015-12" db="EMBL/GenBank/DDBJ databases">
        <title>Update maize B73 reference genome by single molecule sequencing technologies.</title>
        <authorList>
            <consortium name="Maize Genome Sequencing Project"/>
            <person name="Ware D."/>
        </authorList>
    </citation>
    <scope>NUCLEOTIDE SEQUENCE</scope>
    <source>
        <tissue evidence="2">Seedling</tissue>
    </source>
</reference>
<dbReference type="AlphaFoldDB" id="A0A1D6G5Y7"/>
<feature type="chain" id="PRO_5010804329" evidence="1">
    <location>
        <begin position="20"/>
        <end position="150"/>
    </location>
</feature>
<feature type="signal peptide" evidence="1">
    <location>
        <begin position="1"/>
        <end position="19"/>
    </location>
</feature>
<gene>
    <name evidence="2" type="ORF">ZEAMMB73_Zm00001d012032</name>
</gene>
<evidence type="ECO:0000256" key="1">
    <source>
        <dbReference type="SAM" id="SignalP"/>
    </source>
</evidence>
<keyword evidence="1" id="KW-0732">Signal</keyword>